<accession>A0AB38CVW7</accession>
<protein>
    <submittedName>
        <fullName evidence="1">Uncharacterized protein</fullName>
    </submittedName>
</protein>
<evidence type="ECO:0000313" key="2">
    <source>
        <dbReference type="Proteomes" id="UP000185210"/>
    </source>
</evidence>
<comment type="caution">
    <text evidence="1">The sequence shown here is derived from an EMBL/GenBank/DDBJ whole genome shotgun (WGS) entry which is preliminary data.</text>
</comment>
<reference evidence="1 2" key="1">
    <citation type="submission" date="2016-11" db="EMBL/GenBank/DDBJ databases">
        <authorList>
            <consortium name="Pathogen Informatics"/>
        </authorList>
    </citation>
    <scope>NUCLEOTIDE SEQUENCE [LARGE SCALE GENOMIC DNA]</scope>
    <source>
        <strain evidence="1 2">104</strain>
    </source>
</reference>
<evidence type="ECO:0000313" key="1">
    <source>
        <dbReference type="EMBL" id="SIA52209.1"/>
    </source>
</evidence>
<sequence length="71" mass="7698">MCCRPRGGVVVATIYMLYDPLATGKAVYNLGGGSSTAAYPRIYLTLKQAERMQARHFPETMIHAIHLTGGA</sequence>
<dbReference type="EMBL" id="FSHM01000002">
    <property type="protein sequence ID" value="SIA52209.1"/>
    <property type="molecule type" value="Genomic_DNA"/>
</dbReference>
<gene>
    <name evidence="1" type="ORF">SAMEA2070301_01302</name>
</gene>
<organism evidence="1 2">
    <name type="scientific">Mycobacteroides abscessus subsp. abscessus</name>
    <dbReference type="NCBI Taxonomy" id="1185650"/>
    <lineage>
        <taxon>Bacteria</taxon>
        <taxon>Bacillati</taxon>
        <taxon>Actinomycetota</taxon>
        <taxon>Actinomycetes</taxon>
        <taxon>Mycobacteriales</taxon>
        <taxon>Mycobacteriaceae</taxon>
        <taxon>Mycobacteroides</taxon>
        <taxon>Mycobacteroides abscessus</taxon>
    </lineage>
</organism>
<proteinExistence type="predicted"/>
<name>A0AB38CVW7_9MYCO</name>
<dbReference type="AlphaFoldDB" id="A0AB38CVW7"/>
<dbReference type="Proteomes" id="UP000185210">
    <property type="component" value="Unassembled WGS sequence"/>
</dbReference>